<reference evidence="2" key="1">
    <citation type="journal article" date="2023" name="Nat. Plants">
        <title>Single-cell RNA sequencing provides a high-resolution roadmap for understanding the multicellular compartmentation of specialized metabolism.</title>
        <authorList>
            <person name="Sun S."/>
            <person name="Shen X."/>
            <person name="Li Y."/>
            <person name="Li Y."/>
            <person name="Wang S."/>
            <person name="Li R."/>
            <person name="Zhang H."/>
            <person name="Shen G."/>
            <person name="Guo B."/>
            <person name="Wei J."/>
            <person name="Xu J."/>
            <person name="St-Pierre B."/>
            <person name="Chen S."/>
            <person name="Sun C."/>
        </authorList>
    </citation>
    <scope>NUCLEOTIDE SEQUENCE [LARGE SCALE GENOMIC DNA]</scope>
</reference>
<dbReference type="EMBL" id="CM044707">
    <property type="protein sequence ID" value="KAI5653814.1"/>
    <property type="molecule type" value="Genomic_DNA"/>
</dbReference>
<dbReference type="Proteomes" id="UP001060085">
    <property type="component" value="Linkage Group LG07"/>
</dbReference>
<keyword evidence="2" id="KW-1185">Reference proteome</keyword>
<accession>A0ACB9ZZ73</accession>
<sequence length="176" mass="20374">MERTYKSSKRPKNALETTTKRKKVPKVDKSSGERFQSLLTKSSQYTYIAQDCMNSEARLHANAPIVEYQDLSHVLSLNSLRKIQNTVTLFIVKEQNNRPSTIETEVVYRDHRRCKLTNNKWSKLEEEKLPNIQKQSMLALTYRPRQAPVLIVDFEETLPILRKGARPSPAGFNLRA</sequence>
<name>A0ACB9ZZ73_CATRO</name>
<gene>
    <name evidence="1" type="ORF">M9H77_31001</name>
</gene>
<evidence type="ECO:0000313" key="2">
    <source>
        <dbReference type="Proteomes" id="UP001060085"/>
    </source>
</evidence>
<protein>
    <submittedName>
        <fullName evidence="1">Uncharacterized protein</fullName>
    </submittedName>
</protein>
<evidence type="ECO:0000313" key="1">
    <source>
        <dbReference type="EMBL" id="KAI5653814.1"/>
    </source>
</evidence>
<organism evidence="1 2">
    <name type="scientific">Catharanthus roseus</name>
    <name type="common">Madagascar periwinkle</name>
    <name type="synonym">Vinca rosea</name>
    <dbReference type="NCBI Taxonomy" id="4058"/>
    <lineage>
        <taxon>Eukaryota</taxon>
        <taxon>Viridiplantae</taxon>
        <taxon>Streptophyta</taxon>
        <taxon>Embryophyta</taxon>
        <taxon>Tracheophyta</taxon>
        <taxon>Spermatophyta</taxon>
        <taxon>Magnoliopsida</taxon>
        <taxon>eudicotyledons</taxon>
        <taxon>Gunneridae</taxon>
        <taxon>Pentapetalae</taxon>
        <taxon>asterids</taxon>
        <taxon>lamiids</taxon>
        <taxon>Gentianales</taxon>
        <taxon>Apocynaceae</taxon>
        <taxon>Rauvolfioideae</taxon>
        <taxon>Vinceae</taxon>
        <taxon>Catharanthinae</taxon>
        <taxon>Catharanthus</taxon>
    </lineage>
</organism>
<comment type="caution">
    <text evidence="1">The sequence shown here is derived from an EMBL/GenBank/DDBJ whole genome shotgun (WGS) entry which is preliminary data.</text>
</comment>
<proteinExistence type="predicted"/>